<comment type="caution">
    <text evidence="3">The sequence shown here is derived from an EMBL/GenBank/DDBJ whole genome shotgun (WGS) entry which is preliminary data.</text>
</comment>
<feature type="coiled-coil region" evidence="1">
    <location>
        <begin position="450"/>
        <end position="477"/>
    </location>
</feature>
<dbReference type="Pfam" id="PF25880">
    <property type="entry name" value="WHD_CHMP7_1st"/>
    <property type="match status" value="1"/>
</dbReference>
<proteinExistence type="predicted"/>
<sequence>MLRTTFLTGIKGWGSNELIQTMFLQIRDIHIEKNGTYLPKIIKQIQFWKDTIKNFLKFANVLTFDIDDLLETFESEGEKPQCFDVILDELKQDGTIVLFNQFQDELSRDIIHVDSSDAEEVEDVTQEDKQSFFVRLGHGMASLAIGSYRWAAKPFTAMFAGKKDKISHESKEQFIFVENLATCANSIFRAFSSMNLSKFDSIILLSEIAHHPILSTHTSAQVSASSLSGSIMKVGQKQRFFFSLSEANANFESERSTSGSSGSFNFDQDNEIAAQIVALQLSKENKAILLEFSDSGEKVVRMLYQPSISPKTTQQSVQGYKTSSDSISSKQKYSNSSEKVSDINLAKIKVFISLREKKAAQLTAQEEQLKAQARAVYDPNNKQAAIDIMKKRKLISDAIKNNNVQLEKIYGIKNQIEQTADSASLLRVLGSASKELDNSAAQLKGGDELLDRVSEQLADLEITNQQLNDSIKSSNINNAEDEEMWNEFVKEQESEKRGGEIRYVSVPTTPIPPIATSSSASSSASKPKQVKDQTNELEFNPA</sequence>
<feature type="compositionally biased region" description="Low complexity" evidence="2">
    <location>
        <begin position="321"/>
        <end position="333"/>
    </location>
</feature>
<dbReference type="Pfam" id="PF03357">
    <property type="entry name" value="Snf7"/>
    <property type="match status" value="1"/>
</dbReference>
<dbReference type="EMBL" id="SNRW01005093">
    <property type="protein sequence ID" value="KAA6385813.1"/>
    <property type="molecule type" value="Genomic_DNA"/>
</dbReference>
<dbReference type="Proteomes" id="UP000324800">
    <property type="component" value="Unassembled WGS sequence"/>
</dbReference>
<dbReference type="AlphaFoldDB" id="A0A5J4VU26"/>
<evidence type="ECO:0000313" key="3">
    <source>
        <dbReference type="EMBL" id="KAA6385813.1"/>
    </source>
</evidence>
<dbReference type="InterPro" id="IPR005024">
    <property type="entry name" value="Snf7_fam"/>
</dbReference>
<feature type="compositionally biased region" description="Basic and acidic residues" evidence="2">
    <location>
        <begin position="489"/>
        <end position="500"/>
    </location>
</feature>
<evidence type="ECO:0000256" key="2">
    <source>
        <dbReference type="SAM" id="MobiDB-lite"/>
    </source>
</evidence>
<evidence type="ECO:0000256" key="1">
    <source>
        <dbReference type="SAM" id="Coils"/>
    </source>
</evidence>
<gene>
    <name evidence="3" type="ORF">EZS28_018660</name>
</gene>
<keyword evidence="1" id="KW-0175">Coiled coil</keyword>
<feature type="region of interest" description="Disordered" evidence="2">
    <location>
        <begin position="314"/>
        <end position="333"/>
    </location>
</feature>
<dbReference type="GO" id="GO:0007034">
    <property type="term" value="P:vacuolar transport"/>
    <property type="evidence" value="ECO:0007669"/>
    <property type="project" value="InterPro"/>
</dbReference>
<name>A0A5J4VU26_9EUKA</name>
<evidence type="ECO:0000313" key="4">
    <source>
        <dbReference type="Proteomes" id="UP000324800"/>
    </source>
</evidence>
<organism evidence="3 4">
    <name type="scientific">Streblomastix strix</name>
    <dbReference type="NCBI Taxonomy" id="222440"/>
    <lineage>
        <taxon>Eukaryota</taxon>
        <taxon>Metamonada</taxon>
        <taxon>Preaxostyla</taxon>
        <taxon>Oxymonadida</taxon>
        <taxon>Streblomastigidae</taxon>
        <taxon>Streblomastix</taxon>
    </lineage>
</organism>
<feature type="compositionally biased region" description="Low complexity" evidence="2">
    <location>
        <begin position="504"/>
        <end position="527"/>
    </location>
</feature>
<accession>A0A5J4VU26</accession>
<feature type="region of interest" description="Disordered" evidence="2">
    <location>
        <begin position="489"/>
        <end position="542"/>
    </location>
</feature>
<protein>
    <submittedName>
        <fullName evidence="3">Uncharacterized protein</fullName>
    </submittedName>
</protein>
<reference evidence="3 4" key="1">
    <citation type="submission" date="2019-03" db="EMBL/GenBank/DDBJ databases">
        <title>Single cell metagenomics reveals metabolic interactions within the superorganism composed of flagellate Streblomastix strix and complex community of Bacteroidetes bacteria on its surface.</title>
        <authorList>
            <person name="Treitli S.C."/>
            <person name="Kolisko M."/>
            <person name="Husnik F."/>
            <person name="Keeling P."/>
            <person name="Hampl V."/>
        </authorList>
    </citation>
    <scope>NUCLEOTIDE SEQUENCE [LARGE SCALE GENOMIC DNA]</scope>
    <source>
        <strain evidence="3">ST1C</strain>
    </source>
</reference>